<dbReference type="EMBL" id="JAAIVB010000078">
    <property type="protein sequence ID" value="NEX64128.1"/>
    <property type="molecule type" value="Genomic_DNA"/>
</dbReference>
<evidence type="ECO:0000259" key="1">
    <source>
        <dbReference type="Pfam" id="PF19501"/>
    </source>
</evidence>
<name>A0A6B3SUH1_9BURK</name>
<accession>A0A6B3SUH1</accession>
<proteinExistence type="predicted"/>
<organism evidence="2 3">
    <name type="scientific">Noviherbaspirillum galbum</name>
    <dbReference type="NCBI Taxonomy" id="2709383"/>
    <lineage>
        <taxon>Bacteria</taxon>
        <taxon>Pseudomonadati</taxon>
        <taxon>Pseudomonadota</taxon>
        <taxon>Betaproteobacteria</taxon>
        <taxon>Burkholderiales</taxon>
        <taxon>Oxalobacteraceae</taxon>
        <taxon>Noviherbaspirillum</taxon>
    </lineage>
</organism>
<dbReference type="InterPro" id="IPR048329">
    <property type="entry name" value="PcRGLX_1st"/>
</dbReference>
<sequence length="652" mass="69365">MASSSQSSVPVTFGQAFAPGALLPTDGLSGTLSNGTTVPVQVETKATHPDGSVRHAILSAVVPSMSAGQSLTLNLVKAASATATGSAPTPAALLNAGFTASASINLGGVQYSASADAALKSGAYTTWLSGPLASEWIVNVPLTTSSGTAHPHLMARFAIRSYAGLNRARVDVTIENNWAYEPNPSNLTYDVQLLVGGTAAYTKTGMTHYHHARWRKELWWGAAPQTHLVHNTAYLKASRAIPNYDPSVVVSGTAISDIKTSWTGAKTEPMGPGLAAPYMPDTGGRPDIGLQPAWTVMYLLSGSKDVKDAAFGTATLAGSWPIHYRDRNTDRPLSILNYPYASLLANAGDMVNPATGKSEAFPACSNCATAITPDASHQPDFSYVPYLLTGDYYHLEELQFWAMYDVFQYTPAYRNFSAGLVKSDQVRGQAWAMRMLAEAAYITPDKDALKSQFTTFLSNNLDWFNASYVGSAASTPNALGVLTNGYALAYNNATGVAPWQDDFFTSAIGRANELGFTKAQSLLAWKGKFPVARMLDAGFCWIYGANYSMNMRDSSASAFYTTMSQVYQSTIPSTQTSLACGGSDMAAALGLSVGEMLGYSSSNTGYPSNMQPALAYSVDGGTANAASAWQKFMQRSVKPDYQNGPQFAIVPR</sequence>
<dbReference type="AlphaFoldDB" id="A0A6B3SUH1"/>
<dbReference type="Pfam" id="PF19501">
    <property type="entry name" value="PcRGLX_1st"/>
    <property type="match status" value="1"/>
</dbReference>
<dbReference type="Proteomes" id="UP000482155">
    <property type="component" value="Unassembled WGS sequence"/>
</dbReference>
<reference evidence="2 3" key="1">
    <citation type="submission" date="2020-02" db="EMBL/GenBank/DDBJ databases">
        <authorList>
            <person name="Kim M.K."/>
        </authorList>
    </citation>
    <scope>NUCLEOTIDE SEQUENCE [LARGE SCALE GENOMIC DNA]</scope>
    <source>
        <strain evidence="2 3">17J57-3</strain>
    </source>
</reference>
<comment type="caution">
    <text evidence="2">The sequence shown here is derived from an EMBL/GenBank/DDBJ whole genome shotgun (WGS) entry which is preliminary data.</text>
</comment>
<feature type="domain" description="PcRGLX/YetA-like N-terminal RIFT barrel" evidence="1">
    <location>
        <begin position="6"/>
        <end position="63"/>
    </location>
</feature>
<evidence type="ECO:0000313" key="3">
    <source>
        <dbReference type="Proteomes" id="UP000482155"/>
    </source>
</evidence>
<keyword evidence="3" id="KW-1185">Reference proteome</keyword>
<gene>
    <name evidence="2" type="ORF">G3574_23860</name>
</gene>
<evidence type="ECO:0000313" key="2">
    <source>
        <dbReference type="EMBL" id="NEX64128.1"/>
    </source>
</evidence>
<protein>
    <recommendedName>
        <fullName evidence="1">PcRGLX/YetA-like N-terminal RIFT barrel domain-containing protein</fullName>
    </recommendedName>
</protein>